<evidence type="ECO:0000313" key="1">
    <source>
        <dbReference type="EMBL" id="PRF66582.1"/>
    </source>
</evidence>
<comment type="caution">
    <text evidence="1">The sequence shown here is derived from an EMBL/GenBank/DDBJ whole genome shotgun (WGS) entry which is preliminary data.</text>
</comment>
<organism evidence="1 2">
    <name type="scientific">Burkholderia multivorans</name>
    <dbReference type="NCBI Taxonomy" id="87883"/>
    <lineage>
        <taxon>Bacteria</taxon>
        <taxon>Pseudomonadati</taxon>
        <taxon>Pseudomonadota</taxon>
        <taxon>Betaproteobacteria</taxon>
        <taxon>Burkholderiales</taxon>
        <taxon>Burkholderiaceae</taxon>
        <taxon>Burkholderia</taxon>
        <taxon>Burkholderia cepacia complex</taxon>
    </lineage>
</organism>
<proteinExistence type="predicted"/>
<evidence type="ECO:0000313" key="2">
    <source>
        <dbReference type="Proteomes" id="UP000238982"/>
    </source>
</evidence>
<dbReference type="EMBL" id="PVGH01000008">
    <property type="protein sequence ID" value="PRF66582.1"/>
    <property type="molecule type" value="Genomic_DNA"/>
</dbReference>
<accession>A0A2S9N211</accession>
<gene>
    <name evidence="1" type="ORF">C6Q15_01415</name>
</gene>
<sequence length="73" mass="7663">MNRVGVGEDVAGACVDRSALKGLEALCFLSVSGGVEAKRDAGVREIGSLWAHCVVVRIFRAITSTMPSACVRL</sequence>
<reference evidence="1 2" key="1">
    <citation type="submission" date="2018-03" db="EMBL/GenBank/DDBJ databases">
        <authorList>
            <person name="Keele B.F."/>
        </authorList>
    </citation>
    <scope>NUCLEOTIDE SEQUENCE [LARGE SCALE GENOMIC DNA]</scope>
    <source>
        <strain evidence="1 2">AU19729</strain>
    </source>
</reference>
<dbReference type="AlphaFoldDB" id="A0A2S9N211"/>
<protein>
    <submittedName>
        <fullName evidence="1">Uncharacterized protein</fullName>
    </submittedName>
</protein>
<dbReference type="Proteomes" id="UP000238982">
    <property type="component" value="Unassembled WGS sequence"/>
</dbReference>
<name>A0A2S9N211_9BURK</name>